<dbReference type="Gene3D" id="1.20.120.520">
    <property type="entry name" value="nmb1532 protein domain like"/>
    <property type="match status" value="1"/>
</dbReference>
<gene>
    <name evidence="3" type="ORF">BZL30_1989</name>
</gene>
<evidence type="ECO:0000313" key="3">
    <source>
        <dbReference type="EMBL" id="OOK78853.1"/>
    </source>
</evidence>
<reference evidence="3 4" key="1">
    <citation type="submission" date="2017-02" db="EMBL/GenBank/DDBJ databases">
        <title>Complete genome sequences of Mycobacterium kansasii strains isolated from rhesus macaques.</title>
        <authorList>
            <person name="Panda A."/>
            <person name="Nagaraj S."/>
            <person name="Zhao X."/>
            <person name="Tettelin H."/>
            <person name="Detolla L.J."/>
        </authorList>
    </citation>
    <scope>NUCLEOTIDE SEQUENCE [LARGE SCALE GENOMIC DNA]</scope>
    <source>
        <strain evidence="3 4">11-3813</strain>
    </source>
</reference>
<dbReference type="InterPro" id="IPR012312">
    <property type="entry name" value="Hemerythrin-like"/>
</dbReference>
<feature type="domain" description="Hemerythrin-like" evidence="2">
    <location>
        <begin position="1"/>
        <end position="117"/>
    </location>
</feature>
<sequence>MIDFLVDQHEQIKSRFATTLSSSGKQREEAFLELRRLLAVHETAEEEIVHPRVKRKIAGGETVVTKRLSEEHEAKTVLSELEKLDVDSAEFTSKLTKLRDAVVDHAEHEESEEFAKLGDELSSDELERMGRAARLAEATAPTRPTPGWSPRSPT</sequence>
<feature type="region of interest" description="Disordered" evidence="1">
    <location>
        <begin position="130"/>
        <end position="154"/>
    </location>
</feature>
<proteinExistence type="predicted"/>
<evidence type="ECO:0000256" key="1">
    <source>
        <dbReference type="SAM" id="MobiDB-lite"/>
    </source>
</evidence>
<accession>A0A1V3XI10</accession>
<dbReference type="Pfam" id="PF01814">
    <property type="entry name" value="Hemerythrin"/>
    <property type="match status" value="1"/>
</dbReference>
<comment type="caution">
    <text evidence="3">The sequence shown here is derived from an EMBL/GenBank/DDBJ whole genome shotgun (WGS) entry which is preliminary data.</text>
</comment>
<name>A0A1V3XI10_MYCKA</name>
<dbReference type="PANTHER" id="PTHR35585:SF1">
    <property type="entry name" value="HHE DOMAIN PROTEIN (AFU_ORTHOLOGUE AFUA_4G00730)"/>
    <property type="match status" value="1"/>
</dbReference>
<organism evidence="3 4">
    <name type="scientific">Mycobacterium kansasii</name>
    <dbReference type="NCBI Taxonomy" id="1768"/>
    <lineage>
        <taxon>Bacteria</taxon>
        <taxon>Bacillati</taxon>
        <taxon>Actinomycetota</taxon>
        <taxon>Actinomycetes</taxon>
        <taxon>Mycobacteriales</taxon>
        <taxon>Mycobacteriaceae</taxon>
        <taxon>Mycobacterium</taxon>
    </lineage>
</organism>
<evidence type="ECO:0000313" key="4">
    <source>
        <dbReference type="Proteomes" id="UP000189229"/>
    </source>
</evidence>
<dbReference type="AlphaFoldDB" id="A0A1V3XI10"/>
<protein>
    <submittedName>
        <fullName evidence="3">Hemerythrin HHE cation binding domain protein</fullName>
    </submittedName>
</protein>
<dbReference type="EMBL" id="MVBM01000002">
    <property type="protein sequence ID" value="OOK78853.1"/>
    <property type="molecule type" value="Genomic_DNA"/>
</dbReference>
<dbReference type="Proteomes" id="UP000189229">
    <property type="component" value="Unassembled WGS sequence"/>
</dbReference>
<evidence type="ECO:0000259" key="2">
    <source>
        <dbReference type="Pfam" id="PF01814"/>
    </source>
</evidence>
<dbReference type="PANTHER" id="PTHR35585">
    <property type="entry name" value="HHE DOMAIN PROTEIN (AFU_ORTHOLOGUE AFUA_4G00730)"/>
    <property type="match status" value="1"/>
</dbReference>